<evidence type="ECO:0000256" key="2">
    <source>
        <dbReference type="ARBA" id="ARBA00007357"/>
    </source>
</evidence>
<dbReference type="CDD" id="cd08662">
    <property type="entry name" value="M13"/>
    <property type="match status" value="1"/>
</dbReference>
<keyword evidence="4" id="KW-0479">Metal-binding</keyword>
<dbReference type="InterPro" id="IPR042089">
    <property type="entry name" value="Peptidase_M13_dom_2"/>
</dbReference>
<organism evidence="10 11">
    <name type="scientific">Arenimonas fontis</name>
    <dbReference type="NCBI Taxonomy" id="2608255"/>
    <lineage>
        <taxon>Bacteria</taxon>
        <taxon>Pseudomonadati</taxon>
        <taxon>Pseudomonadota</taxon>
        <taxon>Gammaproteobacteria</taxon>
        <taxon>Lysobacterales</taxon>
        <taxon>Lysobacteraceae</taxon>
        <taxon>Arenimonas</taxon>
    </lineage>
</organism>
<comment type="cofactor">
    <cofactor evidence="1">
        <name>Zn(2+)</name>
        <dbReference type="ChEBI" id="CHEBI:29105"/>
    </cofactor>
</comment>
<dbReference type="PANTHER" id="PTHR11733">
    <property type="entry name" value="ZINC METALLOPROTEASE FAMILY M13 NEPRILYSIN-RELATED"/>
    <property type="match status" value="1"/>
</dbReference>
<evidence type="ECO:0000313" key="10">
    <source>
        <dbReference type="EMBL" id="KAA2285824.1"/>
    </source>
</evidence>
<keyword evidence="11" id="KW-1185">Reference proteome</keyword>
<reference evidence="10 11" key="1">
    <citation type="submission" date="2019-09" db="EMBL/GenBank/DDBJ databases">
        <title>Arenimonas chukotkensis sp. nov., a bacterium isolated from Chukotka hot spring, Arctic region, Russia.</title>
        <authorList>
            <person name="Zayulina K.S."/>
            <person name="Prokofeva M.I."/>
            <person name="Elcheninov A.G."/>
            <person name="Novikov A."/>
            <person name="Kochetkova T.V."/>
            <person name="Kublanov I.V."/>
        </authorList>
    </citation>
    <scope>NUCLEOTIDE SEQUENCE [LARGE SCALE GENOMIC DNA]</scope>
    <source>
        <strain evidence="10 11">3729k</strain>
    </source>
</reference>
<feature type="domain" description="Peptidase M13 N-terminal" evidence="9">
    <location>
        <begin position="89"/>
        <end position="465"/>
    </location>
</feature>
<dbReference type="EMBL" id="VUOD01000002">
    <property type="protein sequence ID" value="KAA2285824.1"/>
    <property type="molecule type" value="Genomic_DNA"/>
</dbReference>
<proteinExistence type="inferred from homology"/>
<dbReference type="Proteomes" id="UP000322165">
    <property type="component" value="Unassembled WGS sequence"/>
</dbReference>
<dbReference type="InterPro" id="IPR024079">
    <property type="entry name" value="MetalloPept_cat_dom_sf"/>
</dbReference>
<protein>
    <submittedName>
        <fullName evidence="10">Peptidase</fullName>
    </submittedName>
</protein>
<evidence type="ECO:0000259" key="8">
    <source>
        <dbReference type="Pfam" id="PF01431"/>
    </source>
</evidence>
<evidence type="ECO:0000256" key="1">
    <source>
        <dbReference type="ARBA" id="ARBA00001947"/>
    </source>
</evidence>
<dbReference type="AlphaFoldDB" id="A0A5B2ZF39"/>
<evidence type="ECO:0000259" key="9">
    <source>
        <dbReference type="Pfam" id="PF05649"/>
    </source>
</evidence>
<dbReference type="GO" id="GO:0005886">
    <property type="term" value="C:plasma membrane"/>
    <property type="evidence" value="ECO:0007669"/>
    <property type="project" value="TreeGrafter"/>
</dbReference>
<evidence type="ECO:0000256" key="6">
    <source>
        <dbReference type="ARBA" id="ARBA00022833"/>
    </source>
</evidence>
<dbReference type="Gene3D" id="1.10.1380.10">
    <property type="entry name" value="Neutral endopeptidase , domain2"/>
    <property type="match status" value="1"/>
</dbReference>
<gene>
    <name evidence="10" type="ORF">F0415_04190</name>
</gene>
<sequence>MAGAPRRRRSSFHLPPAQGLESNVSFSTLKPLTLALAVTVALTACQQAQTPAVTERQAAPAAPAVDLANLKTPVVSFAAADLDPTVPACADLNAHVNGKWLAANPVPADRTTWGSFELLAERSLEIQRQLVEHMAADPGATGVAKMIGDVWATGMDEAAINAAGLAPIQPMLEEIAALSGPGDIAAYLRRSTAQGRMMLFGFGPEADFQNPGMNIAYATQAGLGLPDKTYYFDDRHAGIREAYLQHIGNILVLTGIEEAQAREMAKAVMEFETRLAKVSLSREELSRDVSKYYNPVSVAQADAITPNFPWSAFFESQGIAAPEMFSLAMPDFHAELSRMIADVPVATWQAYLRYQTVDGAAPYLADAFAEENFNFYGKVLRGQEEMQPRWKRVLNAINGQMGEALGQEYVKVAFPPESKARMQALVGNLGEALKVRLENLEWMGEETKAKALEKWAAFTPKIGYPDKWRDWSGLATSRDSYVGNLMAAIEFNYRWNLSKIGQPVDRSEWAMSPQTVNAYYNPLQNEIVFPAAILQPPFFDPNADDALNYGGIGAVIGHEMIHGYDDQGSRFDAKGSFSNWWTDKDRQGFEERTGKLIAQFDAYESIDGLHVNGKLTLGENIADLGGLAVAYDAMKRAQGEGFSDPMVEGFSQDQRFFMNWATVWRRNFKPEELKVRLQTDPHAPANFRAIGAPSNLPAFAEAFGCSDGDAMVRSEADRVHIW</sequence>
<evidence type="ECO:0000313" key="11">
    <source>
        <dbReference type="Proteomes" id="UP000322165"/>
    </source>
</evidence>
<dbReference type="GO" id="GO:0004222">
    <property type="term" value="F:metalloendopeptidase activity"/>
    <property type="evidence" value="ECO:0007669"/>
    <property type="project" value="InterPro"/>
</dbReference>
<dbReference type="SUPFAM" id="SSF55486">
    <property type="entry name" value="Metalloproteases ('zincins'), catalytic domain"/>
    <property type="match status" value="1"/>
</dbReference>
<dbReference type="PRINTS" id="PR00786">
    <property type="entry name" value="NEPRILYSIN"/>
</dbReference>
<feature type="domain" description="Peptidase M13 C-terminal" evidence="8">
    <location>
        <begin position="517"/>
        <end position="719"/>
    </location>
</feature>
<reference evidence="10 11" key="2">
    <citation type="submission" date="2019-09" db="EMBL/GenBank/DDBJ databases">
        <authorList>
            <person name="Mazur A."/>
        </authorList>
    </citation>
    <scope>NUCLEOTIDE SEQUENCE [LARGE SCALE GENOMIC DNA]</scope>
    <source>
        <strain evidence="10 11">3729k</strain>
    </source>
</reference>
<keyword evidence="7" id="KW-0482">Metalloprotease</keyword>
<name>A0A5B2ZF39_9GAMM</name>
<comment type="caution">
    <text evidence="10">The sequence shown here is derived from an EMBL/GenBank/DDBJ whole genome shotgun (WGS) entry which is preliminary data.</text>
</comment>
<evidence type="ECO:0000256" key="7">
    <source>
        <dbReference type="ARBA" id="ARBA00023049"/>
    </source>
</evidence>
<dbReference type="Pfam" id="PF05649">
    <property type="entry name" value="Peptidase_M13_N"/>
    <property type="match status" value="1"/>
</dbReference>
<keyword evidence="6" id="KW-0862">Zinc</keyword>
<comment type="similarity">
    <text evidence="2">Belongs to the peptidase M13 family.</text>
</comment>
<dbReference type="GO" id="GO:0046872">
    <property type="term" value="F:metal ion binding"/>
    <property type="evidence" value="ECO:0007669"/>
    <property type="project" value="UniProtKB-KW"/>
</dbReference>
<keyword evidence="3" id="KW-0645">Protease</keyword>
<dbReference type="Gene3D" id="3.40.390.10">
    <property type="entry name" value="Collagenase (Catalytic Domain)"/>
    <property type="match status" value="1"/>
</dbReference>
<evidence type="ECO:0000256" key="5">
    <source>
        <dbReference type="ARBA" id="ARBA00022801"/>
    </source>
</evidence>
<keyword evidence="5" id="KW-0378">Hydrolase</keyword>
<dbReference type="Pfam" id="PF01431">
    <property type="entry name" value="Peptidase_M13"/>
    <property type="match status" value="1"/>
</dbReference>
<dbReference type="PANTHER" id="PTHR11733:SF167">
    <property type="entry name" value="FI17812P1-RELATED"/>
    <property type="match status" value="1"/>
</dbReference>
<dbReference type="InterPro" id="IPR008753">
    <property type="entry name" value="Peptidase_M13_N"/>
</dbReference>
<dbReference type="PROSITE" id="PS51885">
    <property type="entry name" value="NEPRILYSIN"/>
    <property type="match status" value="1"/>
</dbReference>
<evidence type="ECO:0000256" key="4">
    <source>
        <dbReference type="ARBA" id="ARBA00022723"/>
    </source>
</evidence>
<dbReference type="InterPro" id="IPR018497">
    <property type="entry name" value="Peptidase_M13_C"/>
</dbReference>
<dbReference type="InterPro" id="IPR000718">
    <property type="entry name" value="Peptidase_M13"/>
</dbReference>
<evidence type="ECO:0000256" key="3">
    <source>
        <dbReference type="ARBA" id="ARBA00022670"/>
    </source>
</evidence>
<accession>A0A5B2ZF39</accession>
<dbReference type="GO" id="GO:0016485">
    <property type="term" value="P:protein processing"/>
    <property type="evidence" value="ECO:0007669"/>
    <property type="project" value="TreeGrafter"/>
</dbReference>